<comment type="subcellular location">
    <subcellularLocation>
        <location evidence="1">Membrane</location>
        <topology evidence="1">Multi-pass membrane protein</topology>
    </subcellularLocation>
</comment>
<dbReference type="InterPro" id="IPR005829">
    <property type="entry name" value="Sugar_transporter_CS"/>
</dbReference>
<dbReference type="EMBL" id="BTSX01000006">
    <property type="protein sequence ID" value="GMT03369.1"/>
    <property type="molecule type" value="Genomic_DNA"/>
</dbReference>
<feature type="transmembrane region" description="Helical" evidence="5">
    <location>
        <begin position="299"/>
        <end position="317"/>
    </location>
</feature>
<keyword evidence="8" id="KW-1185">Reference proteome</keyword>
<dbReference type="GO" id="GO:0016020">
    <property type="term" value="C:membrane"/>
    <property type="evidence" value="ECO:0007669"/>
    <property type="project" value="UniProtKB-SubCell"/>
</dbReference>
<feature type="domain" description="Major facilitator superfamily (MFS) profile" evidence="6">
    <location>
        <begin position="12"/>
        <end position="361"/>
    </location>
</feature>
<feature type="transmembrane region" description="Helical" evidence="5">
    <location>
        <begin position="133"/>
        <end position="153"/>
    </location>
</feature>
<evidence type="ECO:0000259" key="6">
    <source>
        <dbReference type="PROSITE" id="PS50850"/>
    </source>
</evidence>
<dbReference type="InterPro" id="IPR005828">
    <property type="entry name" value="MFS_sugar_transport-like"/>
</dbReference>
<comment type="caution">
    <text evidence="7">The sequence shown here is derived from an EMBL/GenBank/DDBJ whole genome shotgun (WGS) entry which is preliminary data.</text>
</comment>
<dbReference type="PROSITE" id="PS50850">
    <property type="entry name" value="MFS"/>
    <property type="match status" value="1"/>
</dbReference>
<feature type="transmembrane region" description="Helical" evidence="5">
    <location>
        <begin position="219"/>
        <end position="237"/>
    </location>
</feature>
<evidence type="ECO:0000313" key="8">
    <source>
        <dbReference type="Proteomes" id="UP001432027"/>
    </source>
</evidence>
<dbReference type="Pfam" id="PF00083">
    <property type="entry name" value="Sugar_tr"/>
    <property type="match status" value="1"/>
</dbReference>
<dbReference type="PANTHER" id="PTHR24064">
    <property type="entry name" value="SOLUTE CARRIER FAMILY 22 MEMBER"/>
    <property type="match status" value="1"/>
</dbReference>
<feature type="transmembrane region" description="Helical" evidence="5">
    <location>
        <begin position="109"/>
        <end position="126"/>
    </location>
</feature>
<feature type="non-terminal residue" evidence="7">
    <location>
        <position position="361"/>
    </location>
</feature>
<evidence type="ECO:0000313" key="7">
    <source>
        <dbReference type="EMBL" id="GMT03369.1"/>
    </source>
</evidence>
<dbReference type="PROSITE" id="PS00217">
    <property type="entry name" value="SUGAR_TRANSPORT_2"/>
    <property type="match status" value="1"/>
</dbReference>
<accession>A0AAV5UB55</accession>
<keyword evidence="2 5" id="KW-0812">Transmembrane</keyword>
<evidence type="ECO:0000256" key="5">
    <source>
        <dbReference type="SAM" id="Phobius"/>
    </source>
</evidence>
<feature type="non-terminal residue" evidence="7">
    <location>
        <position position="1"/>
    </location>
</feature>
<sequence length="361" mass="41107">LDARLIPMNRVDVLLIVFLQYIYMFSTQMYMPLFLNYMPDKKCTDDAPRYCYKVEKKCNHCVGNCSVAHSICDNEACIDSIQNSSHFKSAAETFGHYCQPTYQVFRTETVQYCGVFVGTILFGTLSDIYGRKIVLLPGLFLGVISMLLSGLIHNFAAFYVFRFLTGFFNGNSMVVGWAFISELAAPDKRMHLRAFATYPMGRAIITLICFLTGEWRLANMILSCICFVMIPLIWFLLPESHVWLASQGRQEDYEASIDKMNSLAGFEYFKKKPVAVKKKAKTGRTLKKLIDHPILRKRLLCLFSLWFVTFYTSYGLTLNSDGMFKSSFYVGQFILCGLLVAAKLGMGALDAFVPGMNRRRL</sequence>
<gene>
    <name evidence="7" type="ORF">PENTCL1PPCAC_25543</name>
</gene>
<feature type="transmembrane region" description="Helical" evidence="5">
    <location>
        <begin position="159"/>
        <end position="180"/>
    </location>
</feature>
<name>A0AAV5UB55_9BILA</name>
<dbReference type="InterPro" id="IPR036259">
    <property type="entry name" value="MFS_trans_sf"/>
</dbReference>
<dbReference type="AlphaFoldDB" id="A0AAV5UB55"/>
<evidence type="ECO:0000256" key="1">
    <source>
        <dbReference type="ARBA" id="ARBA00004141"/>
    </source>
</evidence>
<keyword evidence="4 5" id="KW-0472">Membrane</keyword>
<evidence type="ECO:0000256" key="3">
    <source>
        <dbReference type="ARBA" id="ARBA00022989"/>
    </source>
</evidence>
<protein>
    <recommendedName>
        <fullName evidence="6">Major facilitator superfamily (MFS) profile domain-containing protein</fullName>
    </recommendedName>
</protein>
<dbReference type="Gene3D" id="1.20.1250.20">
    <property type="entry name" value="MFS general substrate transporter like domains"/>
    <property type="match status" value="1"/>
</dbReference>
<keyword evidence="3 5" id="KW-1133">Transmembrane helix</keyword>
<dbReference type="InterPro" id="IPR020846">
    <property type="entry name" value="MFS_dom"/>
</dbReference>
<feature type="transmembrane region" description="Helical" evidence="5">
    <location>
        <begin position="12"/>
        <end position="31"/>
    </location>
</feature>
<dbReference type="GO" id="GO:0022857">
    <property type="term" value="F:transmembrane transporter activity"/>
    <property type="evidence" value="ECO:0007669"/>
    <property type="project" value="InterPro"/>
</dbReference>
<dbReference type="Proteomes" id="UP001432027">
    <property type="component" value="Unassembled WGS sequence"/>
</dbReference>
<organism evidence="7 8">
    <name type="scientific">Pristionchus entomophagus</name>
    <dbReference type="NCBI Taxonomy" id="358040"/>
    <lineage>
        <taxon>Eukaryota</taxon>
        <taxon>Metazoa</taxon>
        <taxon>Ecdysozoa</taxon>
        <taxon>Nematoda</taxon>
        <taxon>Chromadorea</taxon>
        <taxon>Rhabditida</taxon>
        <taxon>Rhabditina</taxon>
        <taxon>Diplogasteromorpha</taxon>
        <taxon>Diplogasteroidea</taxon>
        <taxon>Neodiplogasteridae</taxon>
        <taxon>Pristionchus</taxon>
    </lineage>
</organism>
<reference evidence="7" key="1">
    <citation type="submission" date="2023-10" db="EMBL/GenBank/DDBJ databases">
        <title>Genome assembly of Pristionchus species.</title>
        <authorList>
            <person name="Yoshida K."/>
            <person name="Sommer R.J."/>
        </authorList>
    </citation>
    <scope>NUCLEOTIDE SEQUENCE</scope>
    <source>
        <strain evidence="7">RS0144</strain>
    </source>
</reference>
<evidence type="ECO:0000256" key="2">
    <source>
        <dbReference type="ARBA" id="ARBA00022692"/>
    </source>
</evidence>
<feature type="transmembrane region" description="Helical" evidence="5">
    <location>
        <begin position="329"/>
        <end position="353"/>
    </location>
</feature>
<feature type="transmembrane region" description="Helical" evidence="5">
    <location>
        <begin position="192"/>
        <end position="213"/>
    </location>
</feature>
<dbReference type="SUPFAM" id="SSF103473">
    <property type="entry name" value="MFS general substrate transporter"/>
    <property type="match status" value="1"/>
</dbReference>
<evidence type="ECO:0000256" key="4">
    <source>
        <dbReference type="ARBA" id="ARBA00023136"/>
    </source>
</evidence>
<proteinExistence type="predicted"/>